<proteinExistence type="predicted"/>
<keyword evidence="2" id="KW-0813">Transport</keyword>
<feature type="transmembrane region" description="Helical" evidence="6">
    <location>
        <begin position="206"/>
        <end position="225"/>
    </location>
</feature>
<dbReference type="SUPFAM" id="SSF103473">
    <property type="entry name" value="MFS general substrate transporter"/>
    <property type="match status" value="1"/>
</dbReference>
<evidence type="ECO:0000256" key="3">
    <source>
        <dbReference type="ARBA" id="ARBA00022692"/>
    </source>
</evidence>
<dbReference type="PRINTS" id="PR01036">
    <property type="entry name" value="TCRTETB"/>
</dbReference>
<evidence type="ECO:0000313" key="9">
    <source>
        <dbReference type="Proteomes" id="UP000616608"/>
    </source>
</evidence>
<gene>
    <name evidence="8" type="ORF">GCM10007425_30970</name>
</gene>
<feature type="transmembrane region" description="Helical" evidence="6">
    <location>
        <begin position="45"/>
        <end position="70"/>
    </location>
</feature>
<dbReference type="RefSeq" id="WP_188615981.1">
    <property type="nucleotide sequence ID" value="NZ_BMJT01000018.1"/>
</dbReference>
<feature type="transmembrane region" description="Helical" evidence="6">
    <location>
        <begin position="271"/>
        <end position="296"/>
    </location>
</feature>
<feature type="transmembrane region" description="Helical" evidence="6">
    <location>
        <begin position="114"/>
        <end position="132"/>
    </location>
</feature>
<keyword evidence="3 6" id="KW-0812">Transmembrane</keyword>
<reference evidence="8" key="1">
    <citation type="journal article" date="2014" name="Int. J. Syst. Evol. Microbiol.">
        <title>Complete genome sequence of Corynebacterium casei LMG S-19264T (=DSM 44701T), isolated from a smear-ripened cheese.</title>
        <authorList>
            <consortium name="US DOE Joint Genome Institute (JGI-PGF)"/>
            <person name="Walter F."/>
            <person name="Albersmeier A."/>
            <person name="Kalinowski J."/>
            <person name="Ruckert C."/>
        </authorList>
    </citation>
    <scope>NUCLEOTIDE SEQUENCE</scope>
    <source>
        <strain evidence="8">CGMCC 1.15760</strain>
    </source>
</reference>
<dbReference type="Pfam" id="PF07690">
    <property type="entry name" value="MFS_1"/>
    <property type="match status" value="1"/>
</dbReference>
<sequence length="459" mass="50647">MQARTTTSYYKYRWWALAIILLPTLLISLNNYMLQIALPSIQQEWQLSFTTAQILFSCYAIGLAALLIVGGKLGDMYGRRKVLWMGIALFAVASLFGGLTSTTTVLLAMRLSQGIAAAIIQPQILAIVQVLFPPHEQKVAFSLYGAVIGIAFAFGLILGGLLIDWDLYHLTWRTIFFFNVPFSILVLVLLPIIPKDRDYQKSKIDGLGMALLITSILLAIAVLTIVQNSGLSWSVGFLVITTLLSVLLFIKVEKRQPYPLIDLTIFHHKRFSIGIMSLLSIYLSMFALFFILSYYAQNFLHYTAKETSMIYLPIGLGFFITSILAARLTQHLGNAILYYGASIMCICLLILTGLLYAEFSLQQGMVIIVLFIYGLSLGLATTPLTSIILSGLPIDIVGVASGIFNTAMYLANSFAVALVSLLFSSFTLPSLGFLICLISIAVTALCAACLFFYYQKVIQ</sequence>
<protein>
    <submittedName>
        <fullName evidence="8">MFS transporter</fullName>
    </submittedName>
</protein>
<accession>A0A917GAQ8</accession>
<feature type="transmembrane region" description="Helical" evidence="6">
    <location>
        <begin position="396"/>
        <end position="419"/>
    </location>
</feature>
<evidence type="ECO:0000256" key="2">
    <source>
        <dbReference type="ARBA" id="ARBA00022448"/>
    </source>
</evidence>
<feature type="transmembrane region" description="Helical" evidence="6">
    <location>
        <begin position="336"/>
        <end position="357"/>
    </location>
</feature>
<dbReference type="GO" id="GO:0005886">
    <property type="term" value="C:plasma membrane"/>
    <property type="evidence" value="ECO:0007669"/>
    <property type="project" value="UniProtKB-SubCell"/>
</dbReference>
<dbReference type="EMBL" id="BMJT01000018">
    <property type="protein sequence ID" value="GGG34044.1"/>
    <property type="molecule type" value="Genomic_DNA"/>
</dbReference>
<feature type="transmembrane region" description="Helical" evidence="6">
    <location>
        <begin position="12"/>
        <end position="33"/>
    </location>
</feature>
<organism evidence="8 9">
    <name type="scientific">Lysinibacillus alkalisoli</name>
    <dbReference type="NCBI Taxonomy" id="1911548"/>
    <lineage>
        <taxon>Bacteria</taxon>
        <taxon>Bacillati</taxon>
        <taxon>Bacillota</taxon>
        <taxon>Bacilli</taxon>
        <taxon>Bacillales</taxon>
        <taxon>Bacillaceae</taxon>
        <taxon>Lysinibacillus</taxon>
    </lineage>
</organism>
<dbReference type="InterPro" id="IPR036259">
    <property type="entry name" value="MFS_trans_sf"/>
</dbReference>
<dbReference type="Gene3D" id="1.20.1250.20">
    <property type="entry name" value="MFS general substrate transporter like domains"/>
    <property type="match status" value="1"/>
</dbReference>
<feature type="transmembrane region" description="Helical" evidence="6">
    <location>
        <begin position="363"/>
        <end position="389"/>
    </location>
</feature>
<feature type="transmembrane region" description="Helical" evidence="6">
    <location>
        <begin position="431"/>
        <end position="454"/>
    </location>
</feature>
<dbReference type="Proteomes" id="UP000616608">
    <property type="component" value="Unassembled WGS sequence"/>
</dbReference>
<comment type="caution">
    <text evidence="8">The sequence shown here is derived from an EMBL/GenBank/DDBJ whole genome shotgun (WGS) entry which is preliminary data.</text>
</comment>
<evidence type="ECO:0000256" key="5">
    <source>
        <dbReference type="ARBA" id="ARBA00023136"/>
    </source>
</evidence>
<feature type="transmembrane region" description="Helical" evidence="6">
    <location>
        <begin position="231"/>
        <end position="250"/>
    </location>
</feature>
<feature type="domain" description="Major facilitator superfamily (MFS) profile" evidence="7">
    <location>
        <begin position="16"/>
        <end position="458"/>
    </location>
</feature>
<evidence type="ECO:0000256" key="6">
    <source>
        <dbReference type="SAM" id="Phobius"/>
    </source>
</evidence>
<feature type="transmembrane region" description="Helical" evidence="6">
    <location>
        <begin position="139"/>
        <end position="163"/>
    </location>
</feature>
<evidence type="ECO:0000313" key="8">
    <source>
        <dbReference type="EMBL" id="GGG34044.1"/>
    </source>
</evidence>
<evidence type="ECO:0000256" key="4">
    <source>
        <dbReference type="ARBA" id="ARBA00022989"/>
    </source>
</evidence>
<keyword evidence="4 6" id="KW-1133">Transmembrane helix</keyword>
<dbReference type="PANTHER" id="PTHR42718:SF9">
    <property type="entry name" value="MAJOR FACILITATOR SUPERFAMILY MULTIDRUG TRANSPORTER MFSC"/>
    <property type="match status" value="1"/>
</dbReference>
<name>A0A917GAQ8_9BACI</name>
<comment type="subcellular location">
    <subcellularLocation>
        <location evidence="1">Cell membrane</location>
        <topology evidence="1">Multi-pass membrane protein</topology>
    </subcellularLocation>
</comment>
<dbReference type="InterPro" id="IPR011701">
    <property type="entry name" value="MFS"/>
</dbReference>
<keyword evidence="9" id="KW-1185">Reference proteome</keyword>
<feature type="transmembrane region" description="Helical" evidence="6">
    <location>
        <begin position="308"/>
        <end position="329"/>
    </location>
</feature>
<feature type="transmembrane region" description="Helical" evidence="6">
    <location>
        <begin position="82"/>
        <end position="108"/>
    </location>
</feature>
<dbReference type="Gene3D" id="1.20.1720.10">
    <property type="entry name" value="Multidrug resistance protein D"/>
    <property type="match status" value="1"/>
</dbReference>
<evidence type="ECO:0000259" key="7">
    <source>
        <dbReference type="PROSITE" id="PS50850"/>
    </source>
</evidence>
<dbReference type="AlphaFoldDB" id="A0A917GAQ8"/>
<evidence type="ECO:0000256" key="1">
    <source>
        <dbReference type="ARBA" id="ARBA00004651"/>
    </source>
</evidence>
<dbReference type="PROSITE" id="PS50850">
    <property type="entry name" value="MFS"/>
    <property type="match status" value="1"/>
</dbReference>
<dbReference type="CDD" id="cd17321">
    <property type="entry name" value="MFS_MMR_MDR_like"/>
    <property type="match status" value="1"/>
</dbReference>
<reference evidence="8" key="2">
    <citation type="submission" date="2020-09" db="EMBL/GenBank/DDBJ databases">
        <authorList>
            <person name="Sun Q."/>
            <person name="Zhou Y."/>
        </authorList>
    </citation>
    <scope>NUCLEOTIDE SEQUENCE</scope>
    <source>
        <strain evidence="8">CGMCC 1.15760</strain>
    </source>
</reference>
<keyword evidence="5 6" id="KW-0472">Membrane</keyword>
<dbReference type="PANTHER" id="PTHR42718">
    <property type="entry name" value="MAJOR FACILITATOR SUPERFAMILY MULTIDRUG TRANSPORTER MFSC"/>
    <property type="match status" value="1"/>
</dbReference>
<dbReference type="InterPro" id="IPR020846">
    <property type="entry name" value="MFS_dom"/>
</dbReference>
<dbReference type="GO" id="GO:0022857">
    <property type="term" value="F:transmembrane transporter activity"/>
    <property type="evidence" value="ECO:0007669"/>
    <property type="project" value="InterPro"/>
</dbReference>
<feature type="transmembrane region" description="Helical" evidence="6">
    <location>
        <begin position="175"/>
        <end position="194"/>
    </location>
</feature>